<reference evidence="1 2" key="1">
    <citation type="journal article" date="2006" name="Science">
        <title>The genome of black cottonwood, Populus trichocarpa (Torr. &amp; Gray).</title>
        <authorList>
            <person name="Tuskan G.A."/>
            <person name="Difazio S."/>
            <person name="Jansson S."/>
            <person name="Bohlmann J."/>
            <person name="Grigoriev I."/>
            <person name="Hellsten U."/>
            <person name="Putnam N."/>
            <person name="Ralph S."/>
            <person name="Rombauts S."/>
            <person name="Salamov A."/>
            <person name="Schein J."/>
            <person name="Sterck L."/>
            <person name="Aerts A."/>
            <person name="Bhalerao R.R."/>
            <person name="Bhalerao R.P."/>
            <person name="Blaudez D."/>
            <person name="Boerjan W."/>
            <person name="Brun A."/>
            <person name="Brunner A."/>
            <person name="Busov V."/>
            <person name="Campbell M."/>
            <person name="Carlson J."/>
            <person name="Chalot M."/>
            <person name="Chapman J."/>
            <person name="Chen G.L."/>
            <person name="Cooper D."/>
            <person name="Coutinho P.M."/>
            <person name="Couturier J."/>
            <person name="Covert S."/>
            <person name="Cronk Q."/>
            <person name="Cunningham R."/>
            <person name="Davis J."/>
            <person name="Degroeve S."/>
            <person name="Dejardin A."/>
            <person name="Depamphilis C."/>
            <person name="Detter J."/>
            <person name="Dirks B."/>
            <person name="Dubchak I."/>
            <person name="Duplessis S."/>
            <person name="Ehlting J."/>
            <person name="Ellis B."/>
            <person name="Gendler K."/>
            <person name="Goodstein D."/>
            <person name="Gribskov M."/>
            <person name="Grimwood J."/>
            <person name="Groover A."/>
            <person name="Gunter L."/>
            <person name="Hamberger B."/>
            <person name="Heinze B."/>
            <person name="Helariutta Y."/>
            <person name="Henrissat B."/>
            <person name="Holligan D."/>
            <person name="Holt R."/>
            <person name="Huang W."/>
            <person name="Islam-Faridi N."/>
            <person name="Jones S."/>
            <person name="Jones-Rhoades M."/>
            <person name="Jorgensen R."/>
            <person name="Joshi C."/>
            <person name="Kangasjarvi J."/>
            <person name="Karlsson J."/>
            <person name="Kelleher C."/>
            <person name="Kirkpatrick R."/>
            <person name="Kirst M."/>
            <person name="Kohler A."/>
            <person name="Kalluri U."/>
            <person name="Larimer F."/>
            <person name="Leebens-Mack J."/>
            <person name="Leple J.C."/>
            <person name="Locascio P."/>
            <person name="Lou Y."/>
            <person name="Lucas S."/>
            <person name="Martin F."/>
            <person name="Montanini B."/>
            <person name="Napoli C."/>
            <person name="Nelson D.R."/>
            <person name="Nelson C."/>
            <person name="Nieminen K."/>
            <person name="Nilsson O."/>
            <person name="Pereda V."/>
            <person name="Peter G."/>
            <person name="Philippe R."/>
            <person name="Pilate G."/>
            <person name="Poliakov A."/>
            <person name="Razumovskaya J."/>
            <person name="Richardson P."/>
            <person name="Rinaldi C."/>
            <person name="Ritland K."/>
            <person name="Rouze P."/>
            <person name="Ryaboy D."/>
            <person name="Schmutz J."/>
            <person name="Schrader J."/>
            <person name="Segerman B."/>
            <person name="Shin H."/>
            <person name="Siddiqui A."/>
            <person name="Sterky F."/>
            <person name="Terry A."/>
            <person name="Tsai C.J."/>
            <person name="Uberbacher E."/>
            <person name="Unneberg P."/>
            <person name="Vahala J."/>
            <person name="Wall K."/>
            <person name="Wessler S."/>
            <person name="Yang G."/>
            <person name="Yin T."/>
            <person name="Douglas C."/>
            <person name="Marra M."/>
            <person name="Sandberg G."/>
            <person name="Van de Peer Y."/>
            <person name="Rokhsar D."/>
        </authorList>
    </citation>
    <scope>NUCLEOTIDE SEQUENCE [LARGE SCALE GENOMIC DNA]</scope>
    <source>
        <strain evidence="2">cv. Nisqually</strain>
    </source>
</reference>
<proteinExistence type="predicted"/>
<dbReference type="EMBL" id="CM009303">
    <property type="protein sequence ID" value="PNT03792.1"/>
    <property type="molecule type" value="Genomic_DNA"/>
</dbReference>
<name>A0A2K1XSP0_POPTR</name>
<dbReference type="AlphaFoldDB" id="A0A2K1XSP0"/>
<gene>
    <name evidence="1" type="ORF">POPTR_014G089000</name>
</gene>
<organism evidence="1 2">
    <name type="scientific">Populus trichocarpa</name>
    <name type="common">Western balsam poplar</name>
    <name type="synonym">Populus balsamifera subsp. trichocarpa</name>
    <dbReference type="NCBI Taxonomy" id="3694"/>
    <lineage>
        <taxon>Eukaryota</taxon>
        <taxon>Viridiplantae</taxon>
        <taxon>Streptophyta</taxon>
        <taxon>Embryophyta</taxon>
        <taxon>Tracheophyta</taxon>
        <taxon>Spermatophyta</taxon>
        <taxon>Magnoliopsida</taxon>
        <taxon>eudicotyledons</taxon>
        <taxon>Gunneridae</taxon>
        <taxon>Pentapetalae</taxon>
        <taxon>rosids</taxon>
        <taxon>fabids</taxon>
        <taxon>Malpighiales</taxon>
        <taxon>Salicaceae</taxon>
        <taxon>Saliceae</taxon>
        <taxon>Populus</taxon>
    </lineage>
</organism>
<dbReference type="InParanoid" id="A0A2K1XSP0"/>
<evidence type="ECO:0000313" key="1">
    <source>
        <dbReference type="EMBL" id="PNT03792.1"/>
    </source>
</evidence>
<keyword evidence="2" id="KW-1185">Reference proteome</keyword>
<sequence length="80" mass="8671">MQMKIQQCGKTCSFTKAARSTNSVINQGVSATETDNTPPAHLFQDVDSELEIVDVNVHALNLHTTTITQNNPASPVYILA</sequence>
<accession>A0A2K1XSP0</accession>
<evidence type="ECO:0000313" key="2">
    <source>
        <dbReference type="Proteomes" id="UP000006729"/>
    </source>
</evidence>
<dbReference type="Proteomes" id="UP000006729">
    <property type="component" value="Chromosome 14"/>
</dbReference>
<protein>
    <submittedName>
        <fullName evidence="1">Uncharacterized protein</fullName>
    </submittedName>
</protein>